<dbReference type="Proteomes" id="UP000006073">
    <property type="component" value="Unassembled WGS sequence"/>
</dbReference>
<dbReference type="RefSeq" id="WP_009034266.1">
    <property type="nucleotide sequence ID" value="NZ_ALWO02000032.1"/>
</dbReference>
<dbReference type="EMBL" id="ALWO02000032">
    <property type="protein sequence ID" value="EOZ96715.1"/>
    <property type="molecule type" value="Genomic_DNA"/>
</dbReference>
<reference evidence="1 2" key="1">
    <citation type="journal article" date="2013" name="Genome Announc.">
        <title>Draft Genome Sequence of Indibacter alkaliphilus Strain LW1T, Isolated from Lonar Lake, a Haloalkaline Lake in the Buldana District of Maharashtra, India.</title>
        <authorList>
            <person name="Singh A."/>
            <person name="Kumar Jangir P."/>
            <person name="Sharma R."/>
            <person name="Singh A."/>
            <person name="Kumar Pinnaka A."/>
            <person name="Shivaji S."/>
        </authorList>
    </citation>
    <scope>NUCLEOTIDE SEQUENCE [LARGE SCALE GENOMIC DNA]</scope>
    <source>
        <strain evidence="2">CCUG 57479 / KCTC 22604 / LW1</strain>
    </source>
</reference>
<dbReference type="OrthoDB" id="1156820at2"/>
<protein>
    <submittedName>
        <fullName evidence="1">Uncharacterized protein</fullName>
    </submittedName>
</protein>
<name>S2DHS5_INDAL</name>
<keyword evidence="2" id="KW-1185">Reference proteome</keyword>
<dbReference type="PROSITE" id="PS51257">
    <property type="entry name" value="PROKAR_LIPOPROTEIN"/>
    <property type="match status" value="1"/>
</dbReference>
<accession>S2DHS5</accession>
<dbReference type="AlphaFoldDB" id="S2DHS5"/>
<organism evidence="1 2">
    <name type="scientific">Indibacter alkaliphilus (strain CCUG 57479 / KCTC 22604 / LW1)</name>
    <dbReference type="NCBI Taxonomy" id="1189612"/>
    <lineage>
        <taxon>Bacteria</taxon>
        <taxon>Pseudomonadati</taxon>
        <taxon>Bacteroidota</taxon>
        <taxon>Cytophagia</taxon>
        <taxon>Cytophagales</taxon>
        <taxon>Cyclobacteriaceae</taxon>
    </lineage>
</organism>
<evidence type="ECO:0000313" key="1">
    <source>
        <dbReference type="EMBL" id="EOZ96715.1"/>
    </source>
</evidence>
<evidence type="ECO:0000313" key="2">
    <source>
        <dbReference type="Proteomes" id="UP000006073"/>
    </source>
</evidence>
<comment type="caution">
    <text evidence="1">The sequence shown here is derived from an EMBL/GenBank/DDBJ whole genome shotgun (WGS) entry which is preliminary data.</text>
</comment>
<gene>
    <name evidence="1" type="ORF">A33Q_2025</name>
</gene>
<proteinExistence type="predicted"/>
<sequence length="203" mass="23479">MKKYLLASFWILSLFSCEESQEPPVPINHLLHINIEVNYLSENESAWVFLHNKHGELLDYQPISDKNNLDLTTGDNTSDLSLTVIKKITFGDISRYNAETVSSIVFDKDFNNINIEWRKKDSQGNLSIIWNLWSEKGHPVLKDFPSEFISAHPEFSNRDALEISSITVIKSDQNFQTLLDRKYHEIVSGEETQSYSLNKRIGW</sequence>